<name>A0AAV2EWA5_9ROSI</name>
<accession>A0AAV2EWA5</accession>
<evidence type="ECO:0000313" key="2">
    <source>
        <dbReference type="EMBL" id="CAL1390119.1"/>
    </source>
</evidence>
<feature type="compositionally biased region" description="Gly residues" evidence="1">
    <location>
        <begin position="1"/>
        <end position="17"/>
    </location>
</feature>
<protein>
    <submittedName>
        <fullName evidence="2">Uncharacterized protein</fullName>
    </submittedName>
</protein>
<dbReference type="AlphaFoldDB" id="A0AAV2EWA5"/>
<proteinExistence type="predicted"/>
<organism evidence="2 3">
    <name type="scientific">Linum trigynum</name>
    <dbReference type="NCBI Taxonomy" id="586398"/>
    <lineage>
        <taxon>Eukaryota</taxon>
        <taxon>Viridiplantae</taxon>
        <taxon>Streptophyta</taxon>
        <taxon>Embryophyta</taxon>
        <taxon>Tracheophyta</taxon>
        <taxon>Spermatophyta</taxon>
        <taxon>Magnoliopsida</taxon>
        <taxon>eudicotyledons</taxon>
        <taxon>Gunneridae</taxon>
        <taxon>Pentapetalae</taxon>
        <taxon>rosids</taxon>
        <taxon>fabids</taxon>
        <taxon>Malpighiales</taxon>
        <taxon>Linaceae</taxon>
        <taxon>Linum</taxon>
    </lineage>
</organism>
<feature type="compositionally biased region" description="Polar residues" evidence="1">
    <location>
        <begin position="21"/>
        <end position="32"/>
    </location>
</feature>
<keyword evidence="3" id="KW-1185">Reference proteome</keyword>
<evidence type="ECO:0000256" key="1">
    <source>
        <dbReference type="SAM" id="MobiDB-lite"/>
    </source>
</evidence>
<dbReference type="Proteomes" id="UP001497516">
    <property type="component" value="Chromosome 5"/>
</dbReference>
<feature type="region of interest" description="Disordered" evidence="1">
    <location>
        <begin position="1"/>
        <end position="44"/>
    </location>
</feature>
<gene>
    <name evidence="2" type="ORF">LTRI10_LOCUS30928</name>
</gene>
<feature type="region of interest" description="Disordered" evidence="1">
    <location>
        <begin position="68"/>
        <end position="87"/>
    </location>
</feature>
<sequence length="87" mass="8607">MGGINGMKTGGSSGSKPGGNLTMTEKTTNKEQGGSPEGVTQAKTSRNAVQIIGLKSGVLGAIQSGWVGTMGAEPDWSSRLGGLGPST</sequence>
<dbReference type="EMBL" id="OZ034818">
    <property type="protein sequence ID" value="CAL1390119.1"/>
    <property type="molecule type" value="Genomic_DNA"/>
</dbReference>
<reference evidence="2 3" key="1">
    <citation type="submission" date="2024-04" db="EMBL/GenBank/DDBJ databases">
        <authorList>
            <person name="Fracassetti M."/>
        </authorList>
    </citation>
    <scope>NUCLEOTIDE SEQUENCE [LARGE SCALE GENOMIC DNA]</scope>
</reference>
<evidence type="ECO:0000313" key="3">
    <source>
        <dbReference type="Proteomes" id="UP001497516"/>
    </source>
</evidence>